<organism evidence="3 4">
    <name type="scientific">Nocardia uniformis</name>
    <dbReference type="NCBI Taxonomy" id="53432"/>
    <lineage>
        <taxon>Bacteria</taxon>
        <taxon>Bacillati</taxon>
        <taxon>Actinomycetota</taxon>
        <taxon>Actinomycetes</taxon>
        <taxon>Mycobacteriales</taxon>
        <taxon>Nocardiaceae</taxon>
        <taxon>Nocardia</taxon>
    </lineage>
</organism>
<proteinExistence type="predicted"/>
<feature type="domain" description="Purine catabolism PurC-like" evidence="1">
    <location>
        <begin position="6"/>
        <end position="119"/>
    </location>
</feature>
<accession>A0A849C8Z7</accession>
<keyword evidence="4" id="KW-1185">Reference proteome</keyword>
<evidence type="ECO:0000313" key="4">
    <source>
        <dbReference type="Proteomes" id="UP000586827"/>
    </source>
</evidence>
<evidence type="ECO:0000313" key="3">
    <source>
        <dbReference type="EMBL" id="NNH71329.1"/>
    </source>
</evidence>
<dbReference type="InterPro" id="IPR042070">
    <property type="entry name" value="PucR_C-HTH_sf"/>
</dbReference>
<gene>
    <name evidence="3" type="ORF">HLB23_15905</name>
</gene>
<dbReference type="EMBL" id="JABELX010000005">
    <property type="protein sequence ID" value="NNH71329.1"/>
    <property type="molecule type" value="Genomic_DNA"/>
</dbReference>
<sequence>MRLRSVLAMADLGLELLTGEEELDRRVRWVVTTDLLDPGRYLSGDELVITGLHWRRNASDSASFVRVLAGSGVAGIVAGRARYGEIPLDVVEACRDHGVPLFQVSEAVPFATVTEQVNRGLSAGRSAGLSAVLDRHRHVVAGSGLDAVLGLIERDLGIRCSVVSCTGRVVAGLPMPLTEQFGTALGSHRLPLILADTGTPYSVFAVNEQGASRVADWFLICEGDCADWPEERRTVLRELAAVVSLERARANQQTAADRIAQELIDMIVREAEPAEVISRLDFTGLGSSRHFIAVAAAVSAGLRAGELPIVLREILSSRNQFAGGVAAVGVIGGEAIALIPADGDAISEIRRVVDVLAAGLRGGELSLGISGSADREGLGGAVEEARYACRSAVAGPQPVRVVSHDELATHLLLLYSVPDEVRRIFRLRLLTPLHTYDRQHRTDLVSTLEAFLRASGAWTTCADLLHIHVNTLRYRIQRIEELTGRDLSQLADRVDFFLALALGEQSGGNRTELDRQ</sequence>
<protein>
    <submittedName>
        <fullName evidence="3">PucR family transcriptional regulator</fullName>
    </submittedName>
</protein>
<dbReference type="Gene3D" id="1.10.10.2840">
    <property type="entry name" value="PucR C-terminal helix-turn-helix domain"/>
    <property type="match status" value="1"/>
</dbReference>
<dbReference type="PANTHER" id="PTHR33744">
    <property type="entry name" value="CARBOHYDRATE DIACID REGULATOR"/>
    <property type="match status" value="1"/>
</dbReference>
<dbReference type="InterPro" id="IPR025736">
    <property type="entry name" value="PucR_C-HTH_dom"/>
</dbReference>
<dbReference type="PANTHER" id="PTHR33744:SF17">
    <property type="entry name" value="CONSERVED PROTEIN"/>
    <property type="match status" value="1"/>
</dbReference>
<reference evidence="3 4" key="1">
    <citation type="submission" date="2020-05" db="EMBL/GenBank/DDBJ databases">
        <title>MicrobeNet Type strains.</title>
        <authorList>
            <person name="Nicholson A.C."/>
        </authorList>
    </citation>
    <scope>NUCLEOTIDE SEQUENCE [LARGE SCALE GENOMIC DNA]</scope>
    <source>
        <strain evidence="3 4">JCM 3224</strain>
    </source>
</reference>
<name>A0A849C8Z7_9NOCA</name>
<dbReference type="InterPro" id="IPR051448">
    <property type="entry name" value="CdaR-like_regulators"/>
</dbReference>
<dbReference type="RefSeq" id="WP_067520986.1">
    <property type="nucleotide sequence ID" value="NZ_JABELX010000005.1"/>
</dbReference>
<evidence type="ECO:0000259" key="1">
    <source>
        <dbReference type="Pfam" id="PF07905"/>
    </source>
</evidence>
<evidence type="ECO:0000259" key="2">
    <source>
        <dbReference type="Pfam" id="PF13556"/>
    </source>
</evidence>
<dbReference type="Proteomes" id="UP000586827">
    <property type="component" value="Unassembled WGS sequence"/>
</dbReference>
<dbReference type="Pfam" id="PF13556">
    <property type="entry name" value="HTH_30"/>
    <property type="match status" value="1"/>
</dbReference>
<dbReference type="AlphaFoldDB" id="A0A849C8Z7"/>
<comment type="caution">
    <text evidence="3">The sequence shown here is derived from an EMBL/GenBank/DDBJ whole genome shotgun (WGS) entry which is preliminary data.</text>
</comment>
<dbReference type="InterPro" id="IPR012914">
    <property type="entry name" value="PucR_dom"/>
</dbReference>
<dbReference type="Pfam" id="PF07905">
    <property type="entry name" value="PucR"/>
    <property type="match status" value="1"/>
</dbReference>
<feature type="domain" description="PucR C-terminal helix-turn-helix" evidence="2">
    <location>
        <begin position="444"/>
        <end position="501"/>
    </location>
</feature>